<comment type="caution">
    <text evidence="2">The sequence shown here is derived from an EMBL/GenBank/DDBJ whole genome shotgun (WGS) entry which is preliminary data.</text>
</comment>
<accession>A0A6A4VL46</accession>
<feature type="region of interest" description="Disordered" evidence="1">
    <location>
        <begin position="138"/>
        <end position="199"/>
    </location>
</feature>
<feature type="compositionally biased region" description="Low complexity" evidence="1">
    <location>
        <begin position="147"/>
        <end position="186"/>
    </location>
</feature>
<sequence length="199" mass="21562">MSHDNAAAELAIRWNEPCLAKADRLLSSVHRQVSASGTFRRNFAAEWQISADHAEAAAARRQERVEQRYDAPATDLPELKVGAHVAVQNRETGRWGRYGPVMEVGRHRRYVITMPSGRVLSRNRRHIRRRYGCVLLDEQSGDGASRPGSTGPTTTTTLSGTPATASAGAATLQQTTPAVRTPIATAPAPPAASHRDHVA</sequence>
<evidence type="ECO:0000313" key="2">
    <source>
        <dbReference type="EMBL" id="KAF0291252.1"/>
    </source>
</evidence>
<dbReference type="AlphaFoldDB" id="A0A6A4VL46"/>
<evidence type="ECO:0000313" key="3">
    <source>
        <dbReference type="Proteomes" id="UP000440578"/>
    </source>
</evidence>
<protein>
    <submittedName>
        <fullName evidence="2">Uncharacterized protein</fullName>
    </submittedName>
</protein>
<gene>
    <name evidence="2" type="ORF">FJT64_010595</name>
</gene>
<keyword evidence="3" id="KW-1185">Reference proteome</keyword>
<name>A0A6A4VL46_AMPAM</name>
<dbReference type="PANTHER" id="PTHR33244:SF3">
    <property type="entry name" value="PEPTIDASE A2 DOMAIN-CONTAINING PROTEIN"/>
    <property type="match status" value="1"/>
</dbReference>
<evidence type="ECO:0000256" key="1">
    <source>
        <dbReference type="SAM" id="MobiDB-lite"/>
    </source>
</evidence>
<proteinExistence type="predicted"/>
<dbReference type="Proteomes" id="UP000440578">
    <property type="component" value="Unassembled WGS sequence"/>
</dbReference>
<reference evidence="2 3" key="1">
    <citation type="submission" date="2019-07" db="EMBL/GenBank/DDBJ databases">
        <title>Draft genome assembly of a fouling barnacle, Amphibalanus amphitrite (Darwin, 1854): The first reference genome for Thecostraca.</title>
        <authorList>
            <person name="Kim W."/>
        </authorList>
    </citation>
    <scope>NUCLEOTIDE SEQUENCE [LARGE SCALE GENOMIC DNA]</scope>
    <source>
        <strain evidence="2">SNU_AA5</strain>
        <tissue evidence="2">Soma without cirri and trophi</tissue>
    </source>
</reference>
<dbReference type="EMBL" id="VIIS01001895">
    <property type="protein sequence ID" value="KAF0291252.1"/>
    <property type="molecule type" value="Genomic_DNA"/>
</dbReference>
<organism evidence="2 3">
    <name type="scientific">Amphibalanus amphitrite</name>
    <name type="common">Striped barnacle</name>
    <name type="synonym">Balanus amphitrite</name>
    <dbReference type="NCBI Taxonomy" id="1232801"/>
    <lineage>
        <taxon>Eukaryota</taxon>
        <taxon>Metazoa</taxon>
        <taxon>Ecdysozoa</taxon>
        <taxon>Arthropoda</taxon>
        <taxon>Crustacea</taxon>
        <taxon>Multicrustacea</taxon>
        <taxon>Cirripedia</taxon>
        <taxon>Thoracica</taxon>
        <taxon>Thoracicalcarea</taxon>
        <taxon>Balanomorpha</taxon>
        <taxon>Balanoidea</taxon>
        <taxon>Balanidae</taxon>
        <taxon>Amphibalaninae</taxon>
        <taxon>Amphibalanus</taxon>
    </lineage>
</organism>
<dbReference type="PANTHER" id="PTHR33244">
    <property type="entry name" value="INTEGRASE CATALYTIC DOMAIN-CONTAINING PROTEIN-RELATED"/>
    <property type="match status" value="1"/>
</dbReference>